<sequence>MSVASAGVTLVPDARTLWLSTSVICAVCGIAQLVVWFGRHTERALLVWGSSCLIGGAGSGLFAFRDSLPEVLGYPVANALITVYWVALWLGMRTFSRQPPPPAVAVAPPIVVALAFETVPWVAQDPTIRTLIVALTGTWFAIAIIVDGARDQRREPLLQRWILLGLCTLWLIPLLGRPIRCVADRDRCDLFYPDQTNAAVTALILGLTGATGVTLVLMVNERLARNLIEASASDAHTGTLNRQGMMATAERVIRERPRAAVVLMMDLDRFKDTNDRHGHAAGDRLLVAFADVARRCLPPGAALARWGGEEFCALVPGMTPQAVATVAERICVAYAAETVDVPGGGTLSGTVSIGVSALADDGFPAAVDRADQALYEAKRRGRNGYHVTDE</sequence>
<dbReference type="SMART" id="SM00267">
    <property type="entry name" value="GGDEF"/>
    <property type="match status" value="1"/>
</dbReference>
<dbReference type="Proteomes" id="UP001500635">
    <property type="component" value="Unassembled WGS sequence"/>
</dbReference>
<organism evidence="3 4">
    <name type="scientific">Tsukamurella soli</name>
    <dbReference type="NCBI Taxonomy" id="644556"/>
    <lineage>
        <taxon>Bacteria</taxon>
        <taxon>Bacillati</taxon>
        <taxon>Actinomycetota</taxon>
        <taxon>Actinomycetes</taxon>
        <taxon>Mycobacteriales</taxon>
        <taxon>Tsukamurellaceae</taxon>
        <taxon>Tsukamurella</taxon>
    </lineage>
</organism>
<comment type="caution">
    <text evidence="3">The sequence shown here is derived from an EMBL/GenBank/DDBJ whole genome shotgun (WGS) entry which is preliminary data.</text>
</comment>
<feature type="transmembrane region" description="Helical" evidence="1">
    <location>
        <begin position="161"/>
        <end position="179"/>
    </location>
</feature>
<dbReference type="InterPro" id="IPR029787">
    <property type="entry name" value="Nucleotide_cyclase"/>
</dbReference>
<protein>
    <recommendedName>
        <fullName evidence="2">GGDEF domain-containing protein</fullName>
    </recommendedName>
</protein>
<name>A0ABP8JH89_9ACTN</name>
<dbReference type="Gene3D" id="3.30.70.270">
    <property type="match status" value="1"/>
</dbReference>
<dbReference type="Pfam" id="PF00990">
    <property type="entry name" value="GGDEF"/>
    <property type="match status" value="1"/>
</dbReference>
<dbReference type="InterPro" id="IPR050469">
    <property type="entry name" value="Diguanylate_Cyclase"/>
</dbReference>
<feature type="transmembrane region" description="Helical" evidence="1">
    <location>
        <begin position="103"/>
        <end position="122"/>
    </location>
</feature>
<dbReference type="InterPro" id="IPR043128">
    <property type="entry name" value="Rev_trsase/Diguanyl_cyclase"/>
</dbReference>
<feature type="transmembrane region" description="Helical" evidence="1">
    <location>
        <begin position="199"/>
        <end position="219"/>
    </location>
</feature>
<feature type="transmembrane region" description="Helical" evidence="1">
    <location>
        <begin position="45"/>
        <end position="65"/>
    </location>
</feature>
<evidence type="ECO:0000259" key="2">
    <source>
        <dbReference type="PROSITE" id="PS50887"/>
    </source>
</evidence>
<dbReference type="SUPFAM" id="SSF55073">
    <property type="entry name" value="Nucleotide cyclase"/>
    <property type="match status" value="1"/>
</dbReference>
<proteinExistence type="predicted"/>
<feature type="domain" description="GGDEF" evidence="2">
    <location>
        <begin position="258"/>
        <end position="390"/>
    </location>
</feature>
<reference evidence="4" key="1">
    <citation type="journal article" date="2019" name="Int. J. Syst. Evol. Microbiol.">
        <title>The Global Catalogue of Microorganisms (GCM) 10K type strain sequencing project: providing services to taxonomists for standard genome sequencing and annotation.</title>
        <authorList>
            <consortium name="The Broad Institute Genomics Platform"/>
            <consortium name="The Broad Institute Genome Sequencing Center for Infectious Disease"/>
            <person name="Wu L."/>
            <person name="Ma J."/>
        </authorList>
    </citation>
    <scope>NUCLEOTIDE SEQUENCE [LARGE SCALE GENOMIC DNA]</scope>
    <source>
        <strain evidence="4">JCM 17688</strain>
    </source>
</reference>
<feature type="transmembrane region" description="Helical" evidence="1">
    <location>
        <begin position="128"/>
        <end position="149"/>
    </location>
</feature>
<evidence type="ECO:0000313" key="4">
    <source>
        <dbReference type="Proteomes" id="UP001500635"/>
    </source>
</evidence>
<dbReference type="CDD" id="cd01949">
    <property type="entry name" value="GGDEF"/>
    <property type="match status" value="1"/>
</dbReference>
<keyword evidence="1" id="KW-0472">Membrane</keyword>
<feature type="transmembrane region" description="Helical" evidence="1">
    <location>
        <begin position="17"/>
        <end position="38"/>
    </location>
</feature>
<keyword evidence="4" id="KW-1185">Reference proteome</keyword>
<dbReference type="EMBL" id="BAABFR010000023">
    <property type="protein sequence ID" value="GAA4390691.1"/>
    <property type="molecule type" value="Genomic_DNA"/>
</dbReference>
<accession>A0ABP8JH89</accession>
<keyword evidence="1" id="KW-0812">Transmembrane</keyword>
<dbReference type="PANTHER" id="PTHR45138">
    <property type="entry name" value="REGULATORY COMPONENTS OF SENSORY TRANSDUCTION SYSTEM"/>
    <property type="match status" value="1"/>
</dbReference>
<evidence type="ECO:0000256" key="1">
    <source>
        <dbReference type="SAM" id="Phobius"/>
    </source>
</evidence>
<evidence type="ECO:0000313" key="3">
    <source>
        <dbReference type="EMBL" id="GAA4390691.1"/>
    </source>
</evidence>
<feature type="transmembrane region" description="Helical" evidence="1">
    <location>
        <begin position="71"/>
        <end position="91"/>
    </location>
</feature>
<gene>
    <name evidence="3" type="ORF">GCM10023147_18840</name>
</gene>
<keyword evidence="1" id="KW-1133">Transmembrane helix</keyword>
<dbReference type="RefSeq" id="WP_344994251.1">
    <property type="nucleotide sequence ID" value="NZ_BAABFR010000023.1"/>
</dbReference>
<dbReference type="InterPro" id="IPR000160">
    <property type="entry name" value="GGDEF_dom"/>
</dbReference>
<dbReference type="PANTHER" id="PTHR45138:SF9">
    <property type="entry name" value="DIGUANYLATE CYCLASE DGCM-RELATED"/>
    <property type="match status" value="1"/>
</dbReference>
<dbReference type="PROSITE" id="PS50887">
    <property type="entry name" value="GGDEF"/>
    <property type="match status" value="1"/>
</dbReference>
<dbReference type="NCBIfam" id="TIGR00254">
    <property type="entry name" value="GGDEF"/>
    <property type="match status" value="1"/>
</dbReference>